<dbReference type="AlphaFoldDB" id="E9H453"/>
<reference evidence="2 3" key="1">
    <citation type="journal article" date="2011" name="Science">
        <title>The ecoresponsive genome of Daphnia pulex.</title>
        <authorList>
            <person name="Colbourne J.K."/>
            <person name="Pfrender M.E."/>
            <person name="Gilbert D."/>
            <person name="Thomas W.K."/>
            <person name="Tucker A."/>
            <person name="Oakley T.H."/>
            <person name="Tokishita S."/>
            <person name="Aerts A."/>
            <person name="Arnold G.J."/>
            <person name="Basu M.K."/>
            <person name="Bauer D.J."/>
            <person name="Caceres C.E."/>
            <person name="Carmel L."/>
            <person name="Casola C."/>
            <person name="Choi J.H."/>
            <person name="Detter J.C."/>
            <person name="Dong Q."/>
            <person name="Dusheyko S."/>
            <person name="Eads B.D."/>
            <person name="Frohlich T."/>
            <person name="Geiler-Samerotte K.A."/>
            <person name="Gerlach D."/>
            <person name="Hatcher P."/>
            <person name="Jogdeo S."/>
            <person name="Krijgsveld J."/>
            <person name="Kriventseva E.V."/>
            <person name="Kultz D."/>
            <person name="Laforsch C."/>
            <person name="Lindquist E."/>
            <person name="Lopez J."/>
            <person name="Manak J.R."/>
            <person name="Muller J."/>
            <person name="Pangilinan J."/>
            <person name="Patwardhan R.P."/>
            <person name="Pitluck S."/>
            <person name="Pritham E.J."/>
            <person name="Rechtsteiner A."/>
            <person name="Rho M."/>
            <person name="Rogozin I.B."/>
            <person name="Sakarya O."/>
            <person name="Salamov A."/>
            <person name="Schaack S."/>
            <person name="Shapiro H."/>
            <person name="Shiga Y."/>
            <person name="Skalitzky C."/>
            <person name="Smith Z."/>
            <person name="Souvorov A."/>
            <person name="Sung W."/>
            <person name="Tang Z."/>
            <person name="Tsuchiya D."/>
            <person name="Tu H."/>
            <person name="Vos H."/>
            <person name="Wang M."/>
            <person name="Wolf Y.I."/>
            <person name="Yamagata H."/>
            <person name="Yamada T."/>
            <person name="Ye Y."/>
            <person name="Shaw J.R."/>
            <person name="Andrews J."/>
            <person name="Crease T.J."/>
            <person name="Tang H."/>
            <person name="Lucas S.M."/>
            <person name="Robertson H.M."/>
            <person name="Bork P."/>
            <person name="Koonin E.V."/>
            <person name="Zdobnov E.M."/>
            <person name="Grigoriev I.V."/>
            <person name="Lynch M."/>
            <person name="Boore J.L."/>
        </authorList>
    </citation>
    <scope>NUCLEOTIDE SEQUENCE [LARGE SCALE GENOMIC DNA]</scope>
</reference>
<evidence type="ECO:0000256" key="1">
    <source>
        <dbReference type="SAM" id="MobiDB-lite"/>
    </source>
</evidence>
<sequence length="57" mass="5961">MRQVQAGKTTEDGRMKEGGSSITRSVVLQCLDGKRPKTYTSSGSGSCPSPSGQRSLA</sequence>
<proteinExistence type="predicted"/>
<organism evidence="2 3">
    <name type="scientific">Daphnia pulex</name>
    <name type="common">Water flea</name>
    <dbReference type="NCBI Taxonomy" id="6669"/>
    <lineage>
        <taxon>Eukaryota</taxon>
        <taxon>Metazoa</taxon>
        <taxon>Ecdysozoa</taxon>
        <taxon>Arthropoda</taxon>
        <taxon>Crustacea</taxon>
        <taxon>Branchiopoda</taxon>
        <taxon>Diplostraca</taxon>
        <taxon>Cladocera</taxon>
        <taxon>Anomopoda</taxon>
        <taxon>Daphniidae</taxon>
        <taxon>Daphnia</taxon>
    </lineage>
</organism>
<gene>
    <name evidence="2" type="ORF">DAPPUDRAFT_253084</name>
</gene>
<keyword evidence="3" id="KW-1185">Reference proteome</keyword>
<dbReference type="EMBL" id="GL732590">
    <property type="protein sequence ID" value="EFX73453.1"/>
    <property type="molecule type" value="Genomic_DNA"/>
</dbReference>
<accession>E9H453</accession>
<dbReference type="HOGENOM" id="CLU_2998556_0_0_1"/>
<evidence type="ECO:0000313" key="2">
    <source>
        <dbReference type="EMBL" id="EFX73453.1"/>
    </source>
</evidence>
<evidence type="ECO:0000313" key="3">
    <source>
        <dbReference type="Proteomes" id="UP000000305"/>
    </source>
</evidence>
<dbReference type="InParanoid" id="E9H453"/>
<feature type="region of interest" description="Disordered" evidence="1">
    <location>
        <begin position="1"/>
        <end position="57"/>
    </location>
</feature>
<feature type="compositionally biased region" description="Low complexity" evidence="1">
    <location>
        <begin position="41"/>
        <end position="57"/>
    </location>
</feature>
<dbReference type="Proteomes" id="UP000000305">
    <property type="component" value="Unassembled WGS sequence"/>
</dbReference>
<dbReference type="KEGG" id="dpx:DAPPUDRAFT_253084"/>
<protein>
    <submittedName>
        <fullName evidence="2">Uncharacterized protein</fullName>
    </submittedName>
</protein>
<name>E9H453_DAPPU</name>